<sequence length="305" mass="35279">MESNSNSEPQRQGTTGNDEYGASGKNPPISPGGTIKLTNSYERSPQSQERFKTFYRAWRSQWAQGDHIAPNIALYSVLAGMLIGSGLMGFFFTGHRAFGLYLFSLGIFHLFEYLTTAIFNPRRVKLDSFVYDPVTGYHHAIVASIFEYWFKQHYYSGLYSYVFPIQILGGLITLVGQWFRSQAMVEASTSFNHHVASMRDHDHTLVTAGIFSIVRHPSYLGFYMFTLGSQLLLFNPICFVGFAFVLHRFFQNRIRYPFLFYVHFFTYFLNPKCHITTEEAHLIRFFGQDYTNYRSVTPTYLPFIQ</sequence>
<proteinExistence type="predicted"/>
<gene>
    <name evidence="1" type="primary">STE14_1</name>
    <name evidence="1" type="ORF">DSO57_1008614</name>
</gene>
<protein>
    <submittedName>
        <fullName evidence="1">Farnesyl cysteine-carboxyl methyltransferase</fullName>
        <ecNumber evidence="1">2.1.1.100</ecNumber>
    </submittedName>
</protein>
<reference evidence="1" key="1">
    <citation type="submission" date="2022-04" db="EMBL/GenBank/DDBJ databases">
        <title>Genome of the entomopathogenic fungus Entomophthora muscae.</title>
        <authorList>
            <person name="Elya C."/>
            <person name="Lovett B.R."/>
            <person name="Lee E."/>
            <person name="Macias A.M."/>
            <person name="Hajek A.E."/>
            <person name="De Bivort B.L."/>
            <person name="Kasson M.T."/>
            <person name="De Fine Licht H.H."/>
            <person name="Stajich J.E."/>
        </authorList>
    </citation>
    <scope>NUCLEOTIDE SEQUENCE</scope>
    <source>
        <strain evidence="1">Berkeley</strain>
    </source>
</reference>
<organism evidence="1 2">
    <name type="scientific">Entomophthora muscae</name>
    <dbReference type="NCBI Taxonomy" id="34485"/>
    <lineage>
        <taxon>Eukaryota</taxon>
        <taxon>Fungi</taxon>
        <taxon>Fungi incertae sedis</taxon>
        <taxon>Zoopagomycota</taxon>
        <taxon>Entomophthoromycotina</taxon>
        <taxon>Entomophthoromycetes</taxon>
        <taxon>Entomophthorales</taxon>
        <taxon>Entomophthoraceae</taxon>
        <taxon>Entomophthora</taxon>
    </lineage>
</organism>
<evidence type="ECO:0000313" key="2">
    <source>
        <dbReference type="Proteomes" id="UP001165960"/>
    </source>
</evidence>
<accession>A0ACC2RY72</accession>
<keyword evidence="2" id="KW-1185">Reference proteome</keyword>
<evidence type="ECO:0000313" key="1">
    <source>
        <dbReference type="EMBL" id="KAJ9055007.1"/>
    </source>
</evidence>
<name>A0ACC2RY72_9FUNG</name>
<dbReference type="Proteomes" id="UP001165960">
    <property type="component" value="Unassembled WGS sequence"/>
</dbReference>
<keyword evidence="1" id="KW-0808">Transferase</keyword>
<comment type="caution">
    <text evidence="1">The sequence shown here is derived from an EMBL/GenBank/DDBJ whole genome shotgun (WGS) entry which is preliminary data.</text>
</comment>
<dbReference type="EMBL" id="QTSX02006416">
    <property type="protein sequence ID" value="KAJ9055007.1"/>
    <property type="molecule type" value="Genomic_DNA"/>
</dbReference>
<dbReference type="EC" id="2.1.1.100" evidence="1"/>
<keyword evidence="1" id="KW-0489">Methyltransferase</keyword>